<proteinExistence type="predicted"/>
<evidence type="ECO:0000313" key="8">
    <source>
        <dbReference type="EMBL" id="OJA21526.1"/>
    </source>
</evidence>
<evidence type="ECO:0000256" key="4">
    <source>
        <dbReference type="ARBA" id="ARBA00022833"/>
    </source>
</evidence>
<dbReference type="GO" id="GO:0000977">
    <property type="term" value="F:RNA polymerase II transcription regulatory region sequence-specific DNA binding"/>
    <property type="evidence" value="ECO:0007669"/>
    <property type="project" value="TreeGrafter"/>
</dbReference>
<evidence type="ECO:0000259" key="7">
    <source>
        <dbReference type="PROSITE" id="PS50157"/>
    </source>
</evidence>
<keyword evidence="6" id="KW-0732">Signal</keyword>
<keyword evidence="1" id="KW-0479">Metal-binding</keyword>
<name>A0A1J8QIM4_9AGAM</name>
<dbReference type="Proteomes" id="UP000183567">
    <property type="component" value="Unassembled WGS sequence"/>
</dbReference>
<dbReference type="Pfam" id="PF00096">
    <property type="entry name" value="zf-C2H2"/>
    <property type="match status" value="1"/>
</dbReference>
<keyword evidence="9" id="KW-1185">Reference proteome</keyword>
<gene>
    <name evidence="8" type="ORF">AZE42_01803</name>
</gene>
<dbReference type="STRING" id="180088.A0A1J8QIM4"/>
<evidence type="ECO:0000256" key="2">
    <source>
        <dbReference type="ARBA" id="ARBA00022737"/>
    </source>
</evidence>
<keyword evidence="4" id="KW-0862">Zinc</keyword>
<keyword evidence="3 5" id="KW-0863">Zinc-finger</keyword>
<dbReference type="Pfam" id="PF13912">
    <property type="entry name" value="zf-C2H2_6"/>
    <property type="match status" value="1"/>
</dbReference>
<sequence>MVCRFMSPLKSLPLVLLITITKPHWNLVPITEPTIMAECTRCDRSFPSTRALFAHCRDKNDHPFCEDCGRSFWTFQELAQVCDTDIVFYYRRRQLKYLSRQHLHNVAGYSDNKHECSAYEYSGYDYTGSAWAYDASAYVHTSKSDDDDDDDEEPFSRAQVTAAAHALGIVPTISISRRIEGRTPRVVTYYATEHAFNGTAYECYLCHRTFRTSRALNTHVSSPVHDANEFRCPKCKREFKLISGLMQHIESESCGIARFQAVGDFTKDLTDLFKKRLTLS</sequence>
<dbReference type="Gene3D" id="3.30.160.60">
    <property type="entry name" value="Classic Zinc Finger"/>
    <property type="match status" value="1"/>
</dbReference>
<evidence type="ECO:0000256" key="6">
    <source>
        <dbReference type="SAM" id="SignalP"/>
    </source>
</evidence>
<keyword evidence="2" id="KW-0677">Repeat</keyword>
<dbReference type="PANTHER" id="PTHR24409">
    <property type="entry name" value="ZINC FINGER PROTEIN 142"/>
    <property type="match status" value="1"/>
</dbReference>
<evidence type="ECO:0000256" key="1">
    <source>
        <dbReference type="ARBA" id="ARBA00022723"/>
    </source>
</evidence>
<dbReference type="PROSITE" id="PS50157">
    <property type="entry name" value="ZINC_FINGER_C2H2_2"/>
    <property type="match status" value="1"/>
</dbReference>
<comment type="caution">
    <text evidence="8">The sequence shown here is derived from an EMBL/GenBank/DDBJ whole genome shotgun (WGS) entry which is preliminary data.</text>
</comment>
<dbReference type="PANTHER" id="PTHR24409:SF295">
    <property type="entry name" value="AZ2-RELATED"/>
    <property type="match status" value="1"/>
</dbReference>
<feature type="chain" id="PRO_5012927500" description="C2H2-type domain-containing protein" evidence="6">
    <location>
        <begin position="24"/>
        <end position="280"/>
    </location>
</feature>
<feature type="signal peptide" evidence="6">
    <location>
        <begin position="1"/>
        <end position="23"/>
    </location>
</feature>
<dbReference type="EMBL" id="LVVM01000096">
    <property type="protein sequence ID" value="OJA21526.1"/>
    <property type="molecule type" value="Genomic_DNA"/>
</dbReference>
<dbReference type="AlphaFoldDB" id="A0A1J8QIM4"/>
<dbReference type="SUPFAM" id="SSF57667">
    <property type="entry name" value="beta-beta-alpha zinc fingers"/>
    <property type="match status" value="1"/>
</dbReference>
<dbReference type="GO" id="GO:0000981">
    <property type="term" value="F:DNA-binding transcription factor activity, RNA polymerase II-specific"/>
    <property type="evidence" value="ECO:0007669"/>
    <property type="project" value="TreeGrafter"/>
</dbReference>
<dbReference type="SMART" id="SM00355">
    <property type="entry name" value="ZnF_C2H2"/>
    <property type="match status" value="3"/>
</dbReference>
<reference evidence="8 9" key="1">
    <citation type="submission" date="2016-03" db="EMBL/GenBank/DDBJ databases">
        <title>Comparative genomics of the ectomycorrhizal sister species Rhizopogon vinicolor and Rhizopogon vesiculosus (Basidiomycota: Boletales) reveals a divergence of the mating type B locus.</title>
        <authorList>
            <person name="Mujic A.B."/>
            <person name="Kuo A."/>
            <person name="Tritt A."/>
            <person name="Lipzen A."/>
            <person name="Chen C."/>
            <person name="Johnson J."/>
            <person name="Sharma A."/>
            <person name="Barry K."/>
            <person name="Grigoriev I.V."/>
            <person name="Spatafora J.W."/>
        </authorList>
    </citation>
    <scope>NUCLEOTIDE SEQUENCE [LARGE SCALE GENOMIC DNA]</scope>
    <source>
        <strain evidence="8 9">AM-OR11-056</strain>
    </source>
</reference>
<protein>
    <recommendedName>
        <fullName evidence="7">C2H2-type domain-containing protein</fullName>
    </recommendedName>
</protein>
<accession>A0A1J8QIM4</accession>
<dbReference type="OrthoDB" id="6077919at2759"/>
<dbReference type="InterPro" id="IPR013087">
    <property type="entry name" value="Znf_C2H2_type"/>
</dbReference>
<organism evidence="8 9">
    <name type="scientific">Rhizopogon vesiculosus</name>
    <dbReference type="NCBI Taxonomy" id="180088"/>
    <lineage>
        <taxon>Eukaryota</taxon>
        <taxon>Fungi</taxon>
        <taxon>Dikarya</taxon>
        <taxon>Basidiomycota</taxon>
        <taxon>Agaricomycotina</taxon>
        <taxon>Agaricomycetes</taxon>
        <taxon>Agaricomycetidae</taxon>
        <taxon>Boletales</taxon>
        <taxon>Suillineae</taxon>
        <taxon>Rhizopogonaceae</taxon>
        <taxon>Rhizopogon</taxon>
    </lineage>
</organism>
<feature type="domain" description="C2H2-type" evidence="7">
    <location>
        <begin position="201"/>
        <end position="230"/>
    </location>
</feature>
<evidence type="ECO:0000256" key="3">
    <source>
        <dbReference type="ARBA" id="ARBA00022771"/>
    </source>
</evidence>
<evidence type="ECO:0000313" key="9">
    <source>
        <dbReference type="Proteomes" id="UP000183567"/>
    </source>
</evidence>
<dbReference type="InterPro" id="IPR036236">
    <property type="entry name" value="Znf_C2H2_sf"/>
</dbReference>
<dbReference type="PROSITE" id="PS00028">
    <property type="entry name" value="ZINC_FINGER_C2H2_1"/>
    <property type="match status" value="1"/>
</dbReference>
<dbReference type="GO" id="GO:0008270">
    <property type="term" value="F:zinc ion binding"/>
    <property type="evidence" value="ECO:0007669"/>
    <property type="project" value="UniProtKB-KW"/>
</dbReference>
<dbReference type="GO" id="GO:0005634">
    <property type="term" value="C:nucleus"/>
    <property type="evidence" value="ECO:0007669"/>
    <property type="project" value="TreeGrafter"/>
</dbReference>
<evidence type="ECO:0000256" key="5">
    <source>
        <dbReference type="PROSITE-ProRule" id="PRU00042"/>
    </source>
</evidence>